<keyword evidence="3" id="KW-1185">Reference proteome</keyword>
<dbReference type="InterPro" id="IPR053012">
    <property type="entry name" value="ER-organelle_contact"/>
</dbReference>
<dbReference type="Gene3D" id="3.40.525.10">
    <property type="entry name" value="CRAL-TRIO lipid binding domain"/>
    <property type="match status" value="1"/>
</dbReference>
<dbReference type="GO" id="GO:0012505">
    <property type="term" value="C:endomembrane system"/>
    <property type="evidence" value="ECO:0007669"/>
    <property type="project" value="TreeGrafter"/>
</dbReference>
<evidence type="ECO:0000259" key="1">
    <source>
        <dbReference type="Pfam" id="PF00650"/>
    </source>
</evidence>
<reference evidence="2" key="1">
    <citation type="submission" date="2021-02" db="EMBL/GenBank/DDBJ databases">
        <authorList>
            <person name="Nowell W R."/>
        </authorList>
    </citation>
    <scope>NUCLEOTIDE SEQUENCE</scope>
    <source>
        <strain evidence="2">Ploen Becks lab</strain>
    </source>
</reference>
<protein>
    <recommendedName>
        <fullName evidence="1">CRAL-TRIO domain-containing protein</fullName>
    </recommendedName>
</protein>
<organism evidence="2 3">
    <name type="scientific">Brachionus calyciflorus</name>
    <dbReference type="NCBI Taxonomy" id="104777"/>
    <lineage>
        <taxon>Eukaryota</taxon>
        <taxon>Metazoa</taxon>
        <taxon>Spiralia</taxon>
        <taxon>Gnathifera</taxon>
        <taxon>Rotifera</taxon>
        <taxon>Eurotatoria</taxon>
        <taxon>Monogononta</taxon>
        <taxon>Pseudotrocha</taxon>
        <taxon>Ploima</taxon>
        <taxon>Brachionidae</taxon>
        <taxon>Brachionus</taxon>
    </lineage>
</organism>
<dbReference type="InterPro" id="IPR001251">
    <property type="entry name" value="CRAL-TRIO_dom"/>
</dbReference>
<dbReference type="CDD" id="cd00170">
    <property type="entry name" value="SEC14"/>
    <property type="match status" value="1"/>
</dbReference>
<dbReference type="Proteomes" id="UP000663879">
    <property type="component" value="Unassembled WGS sequence"/>
</dbReference>
<evidence type="ECO:0000313" key="3">
    <source>
        <dbReference type="Proteomes" id="UP000663879"/>
    </source>
</evidence>
<dbReference type="PANTHER" id="PTHR46384:SF1">
    <property type="entry name" value="MOTILE SPERM DOMAIN-CONTAINING PROTEIN 2"/>
    <property type="match status" value="1"/>
</dbReference>
<gene>
    <name evidence="2" type="ORF">OXX778_LOCUS3500</name>
</gene>
<proteinExistence type="predicted"/>
<comment type="caution">
    <text evidence="2">The sequence shown here is derived from an EMBL/GenBank/DDBJ whole genome shotgun (WGS) entry which is preliminary data.</text>
</comment>
<dbReference type="SUPFAM" id="SSF52087">
    <property type="entry name" value="CRAL/TRIO domain"/>
    <property type="match status" value="1"/>
</dbReference>
<dbReference type="PANTHER" id="PTHR46384">
    <property type="entry name" value="MOTILE SPERM DOMAIN-CONTAINING PROTEIN 2"/>
    <property type="match status" value="1"/>
</dbReference>
<accession>A0A813P3P6</accession>
<dbReference type="OrthoDB" id="75724at2759"/>
<dbReference type="Pfam" id="PF00650">
    <property type="entry name" value="CRAL_TRIO"/>
    <property type="match status" value="1"/>
</dbReference>
<dbReference type="GO" id="GO:0140284">
    <property type="term" value="C:endoplasmic reticulum-endosome membrane contact site"/>
    <property type="evidence" value="ECO:0007669"/>
    <property type="project" value="TreeGrafter"/>
</dbReference>
<evidence type="ECO:0000313" key="2">
    <source>
        <dbReference type="EMBL" id="CAF0743075.1"/>
    </source>
</evidence>
<name>A0A813P3P6_9BILA</name>
<sequence length="198" mass="23384">MNIDISGVPEEDLVTIQKSFLEKFKDKISIELYNPKDIERIKKDTKWIKAFHKHSIDDQEKTVNMIDEVLTWRKQFGANELLTPGKLPFNQKFLEMGIFFKRHKDRNGLPILNFQVKCHVKGKYPQEEFFKYVAFFLEKEYKFNVEDPIILLFDTTGAGYSNADMDFTKFLIACLKNYYPGLIQYIMVYEMPLILNGN</sequence>
<dbReference type="EMBL" id="CAJNOC010000311">
    <property type="protein sequence ID" value="CAF0743075.1"/>
    <property type="molecule type" value="Genomic_DNA"/>
</dbReference>
<dbReference type="InterPro" id="IPR036865">
    <property type="entry name" value="CRAL-TRIO_dom_sf"/>
</dbReference>
<feature type="domain" description="CRAL-TRIO" evidence="1">
    <location>
        <begin position="95"/>
        <end position="196"/>
    </location>
</feature>
<dbReference type="AlphaFoldDB" id="A0A813P3P6"/>